<dbReference type="RefSeq" id="WP_115817137.1">
    <property type="nucleotide sequence ID" value="NZ_CANKZP010000003.1"/>
</dbReference>
<accession>A0A3D9H4U4</accession>
<dbReference type="InterPro" id="IPR019619">
    <property type="entry name" value="DUF2490"/>
</dbReference>
<sequence>MKERISMVALIVILVLPNFLNAQESELGNWLIYIGNKKLNSKWNIHNEVQYRNYNAIGDLEQLLLRTGIGYNLSENNNNILLGYGYILSENYIGETEDKLSVNEHRIFQQFTTKQNVGKMALSHRYRFEQRFVEDDFKMRFRYFLGIKIPLQYKVEGKNPIYLSLYNEIFLNTKSSVFDRNRVFGGLGYKFSNALRLELGYMNQFFETSGRDQINIIAFVNF</sequence>
<evidence type="ECO:0000313" key="2">
    <source>
        <dbReference type="Proteomes" id="UP000256980"/>
    </source>
</evidence>
<dbReference type="Pfam" id="PF10677">
    <property type="entry name" value="DUF2490"/>
    <property type="match status" value="1"/>
</dbReference>
<gene>
    <name evidence="1" type="ORF">DFQ10_103225</name>
</gene>
<protein>
    <submittedName>
        <fullName evidence="1">Uncharacterized protein DUF2490</fullName>
    </submittedName>
</protein>
<proteinExistence type="predicted"/>
<evidence type="ECO:0000313" key="1">
    <source>
        <dbReference type="EMBL" id="RED44538.1"/>
    </source>
</evidence>
<dbReference type="Proteomes" id="UP000256980">
    <property type="component" value="Unassembled WGS sequence"/>
</dbReference>
<keyword evidence="2" id="KW-1185">Reference proteome</keyword>
<dbReference type="AlphaFoldDB" id="A0A3D9H4U4"/>
<organism evidence="1 2">
    <name type="scientific">Winogradskyella eximia</name>
    <dbReference type="NCBI Taxonomy" id="262006"/>
    <lineage>
        <taxon>Bacteria</taxon>
        <taxon>Pseudomonadati</taxon>
        <taxon>Bacteroidota</taxon>
        <taxon>Flavobacteriia</taxon>
        <taxon>Flavobacteriales</taxon>
        <taxon>Flavobacteriaceae</taxon>
        <taxon>Winogradskyella</taxon>
    </lineage>
</organism>
<dbReference type="EMBL" id="QRDV01000003">
    <property type="protein sequence ID" value="RED44538.1"/>
    <property type="molecule type" value="Genomic_DNA"/>
</dbReference>
<comment type="caution">
    <text evidence="1">The sequence shown here is derived from an EMBL/GenBank/DDBJ whole genome shotgun (WGS) entry which is preliminary data.</text>
</comment>
<reference evidence="1 2" key="1">
    <citation type="submission" date="2018-07" db="EMBL/GenBank/DDBJ databases">
        <title>Genomic Encyclopedia of Type Strains, Phase III (KMG-III): the genomes of soil and plant-associated and newly described type strains.</title>
        <authorList>
            <person name="Whitman W."/>
        </authorList>
    </citation>
    <scope>NUCLEOTIDE SEQUENCE [LARGE SCALE GENOMIC DNA]</scope>
    <source>
        <strain evidence="1 2">CECT 7946</strain>
    </source>
</reference>
<dbReference type="OrthoDB" id="1118734at2"/>
<name>A0A3D9H4U4_9FLAO</name>